<evidence type="ECO:0000256" key="6">
    <source>
        <dbReference type="ARBA" id="ARBA00023136"/>
    </source>
</evidence>
<dbReference type="InterPro" id="IPR005829">
    <property type="entry name" value="Sugar_transporter_CS"/>
</dbReference>
<evidence type="ECO:0000256" key="7">
    <source>
        <dbReference type="RuleBase" id="RU003346"/>
    </source>
</evidence>
<sequence>MLLSSATTSPCQSEKTAYTPSTMHSDDHVAPKARFGGSRQFTWYNFRICLLVSLGQLAFGYPASIIGTTMGQPSFLLYMRLVDPETFLPTGNASQLEGAMSAVFYAGSVCGALSSSFVMDRWGRKMSVVFCASISLFGGIFCCAAQNPPMFIVFRFFVGMGANAFVPVTGVYTSELAPPALRGFFGGLNGVLILVGYSLASYMGLAFFHAQNPVAQWRAPLGLALIFPTLMLLLLPIFPESPRWLLLQGRAEEAEKVVQRLHQSGPNDDFARSEFYQMRTQAEHDKNMPSSWKDLFMKPSYRRRAIIVILIGAFGQASGVIVINNFSPMIYQALGFDVEETLILLCGWITGGIFASLIGAWLMDKWGRRPMIILGFGGCCLCLVVATIMIALYASPVPDDPNRAGLGTAVAMLYLFIWIFAACLDNALVVYLPELFPNHIRAKGMSLGVASLCLTDLILLQVTPTAMRTIGWKFYLVFISVTAVAFVWACLTIRETKGLPLEEIALLFGEGNEVTVLSTNIHVDHDNHNLVVAESGDVDYSDKGLEKVHASHTKAESQPAKHVEG</sequence>
<evidence type="ECO:0000256" key="1">
    <source>
        <dbReference type="ARBA" id="ARBA00004141"/>
    </source>
</evidence>
<dbReference type="OMA" id="CMDASTY"/>
<dbReference type="InterPro" id="IPR020846">
    <property type="entry name" value="MFS_dom"/>
</dbReference>
<feature type="transmembrane region" description="Helical" evidence="9">
    <location>
        <begin position="48"/>
        <end position="78"/>
    </location>
</feature>
<dbReference type="SUPFAM" id="SSF103473">
    <property type="entry name" value="MFS general substrate transporter"/>
    <property type="match status" value="1"/>
</dbReference>
<dbReference type="Proteomes" id="UP000054302">
    <property type="component" value="Unassembled WGS sequence"/>
</dbReference>
<evidence type="ECO:0000256" key="9">
    <source>
        <dbReference type="SAM" id="Phobius"/>
    </source>
</evidence>
<dbReference type="InterPro" id="IPR003663">
    <property type="entry name" value="Sugar/inositol_transpt"/>
</dbReference>
<dbReference type="VEuPathDB" id="FungiDB:PV10_04436"/>
<proteinExistence type="inferred from homology"/>
<feature type="compositionally biased region" description="Polar residues" evidence="8">
    <location>
        <begin position="1"/>
        <end position="23"/>
    </location>
</feature>
<keyword evidence="5 9" id="KW-1133">Transmembrane helix</keyword>
<evidence type="ECO:0000313" key="12">
    <source>
        <dbReference type="Proteomes" id="UP000054302"/>
    </source>
</evidence>
<feature type="transmembrane region" description="Helical" evidence="9">
    <location>
        <begin position="153"/>
        <end position="172"/>
    </location>
</feature>
<dbReference type="InterPro" id="IPR005828">
    <property type="entry name" value="MFS_sugar_transport-like"/>
</dbReference>
<feature type="transmembrane region" description="Helical" evidence="9">
    <location>
        <begin position="474"/>
        <end position="493"/>
    </location>
</feature>
<feature type="transmembrane region" description="Helical" evidence="9">
    <location>
        <begin position="406"/>
        <end position="432"/>
    </location>
</feature>
<evidence type="ECO:0000313" key="11">
    <source>
        <dbReference type="EMBL" id="KIV93201.1"/>
    </source>
</evidence>
<keyword evidence="3 7" id="KW-0813">Transport</keyword>
<accession>A0A0D1XY89</accession>
<protein>
    <recommendedName>
        <fullName evidence="10">Major facilitator superfamily (MFS) profile domain-containing protein</fullName>
    </recommendedName>
</protein>
<dbReference type="HOGENOM" id="CLU_001265_30_13_1"/>
<feature type="transmembrane region" description="Helical" evidence="9">
    <location>
        <begin position="305"/>
        <end position="322"/>
    </location>
</feature>
<dbReference type="PANTHER" id="PTHR48022:SF11">
    <property type="entry name" value="MONOSACCHARIDE TRANSPORTER (HXT8), PUTATIVE (AFU_ORTHOLOGUE AFUA_2G08120)-RELATED"/>
    <property type="match status" value="1"/>
</dbReference>
<feature type="region of interest" description="Disordered" evidence="8">
    <location>
        <begin position="1"/>
        <end position="26"/>
    </location>
</feature>
<dbReference type="PROSITE" id="PS00216">
    <property type="entry name" value="SUGAR_TRANSPORT_1"/>
    <property type="match status" value="2"/>
</dbReference>
<dbReference type="PROSITE" id="PS50850">
    <property type="entry name" value="MFS"/>
    <property type="match status" value="1"/>
</dbReference>
<keyword evidence="4 9" id="KW-0812">Transmembrane</keyword>
<reference evidence="11 12" key="1">
    <citation type="submission" date="2015-01" db="EMBL/GenBank/DDBJ databases">
        <title>The Genome Sequence of Exophiala mesophila CBS40295.</title>
        <authorList>
            <consortium name="The Broad Institute Genomics Platform"/>
            <person name="Cuomo C."/>
            <person name="de Hoog S."/>
            <person name="Gorbushina A."/>
            <person name="Stielow B."/>
            <person name="Teixiera M."/>
            <person name="Abouelleil A."/>
            <person name="Chapman S.B."/>
            <person name="Priest M."/>
            <person name="Young S.K."/>
            <person name="Wortman J."/>
            <person name="Nusbaum C."/>
            <person name="Birren B."/>
        </authorList>
    </citation>
    <scope>NUCLEOTIDE SEQUENCE [LARGE SCALE GENOMIC DNA]</scope>
    <source>
        <strain evidence="11 12">CBS 40295</strain>
    </source>
</reference>
<evidence type="ECO:0000256" key="3">
    <source>
        <dbReference type="ARBA" id="ARBA00022448"/>
    </source>
</evidence>
<dbReference type="RefSeq" id="XP_016224775.1">
    <property type="nucleotide sequence ID" value="XM_016368987.1"/>
</dbReference>
<name>A0A0D1XY89_EXOME</name>
<dbReference type="AlphaFoldDB" id="A0A0D1XY89"/>
<evidence type="ECO:0000256" key="2">
    <source>
        <dbReference type="ARBA" id="ARBA00010992"/>
    </source>
</evidence>
<feature type="transmembrane region" description="Helical" evidence="9">
    <location>
        <begin position="444"/>
        <end position="462"/>
    </location>
</feature>
<comment type="similarity">
    <text evidence="2 7">Belongs to the major facilitator superfamily. Sugar transporter (TC 2.A.1.1) family.</text>
</comment>
<dbReference type="OrthoDB" id="4113256at2759"/>
<comment type="subcellular location">
    <subcellularLocation>
        <location evidence="1">Membrane</location>
        <topology evidence="1">Multi-pass membrane protein</topology>
    </subcellularLocation>
</comment>
<dbReference type="FunFam" id="1.20.1250.20:FF:000134">
    <property type="entry name" value="MFS sugar transporter protein"/>
    <property type="match status" value="1"/>
</dbReference>
<feature type="transmembrane region" description="Helical" evidence="9">
    <location>
        <begin position="98"/>
        <end position="119"/>
    </location>
</feature>
<evidence type="ECO:0000256" key="5">
    <source>
        <dbReference type="ARBA" id="ARBA00022989"/>
    </source>
</evidence>
<keyword evidence="12" id="KW-1185">Reference proteome</keyword>
<evidence type="ECO:0000256" key="8">
    <source>
        <dbReference type="SAM" id="MobiDB-lite"/>
    </source>
</evidence>
<dbReference type="GO" id="GO:0005351">
    <property type="term" value="F:carbohydrate:proton symporter activity"/>
    <property type="evidence" value="ECO:0007669"/>
    <property type="project" value="TreeGrafter"/>
</dbReference>
<dbReference type="InterPro" id="IPR036259">
    <property type="entry name" value="MFS_trans_sf"/>
</dbReference>
<feature type="transmembrane region" description="Helical" evidence="9">
    <location>
        <begin position="342"/>
        <end position="363"/>
    </location>
</feature>
<dbReference type="GO" id="GO:0016020">
    <property type="term" value="C:membrane"/>
    <property type="evidence" value="ECO:0007669"/>
    <property type="project" value="UniProtKB-SubCell"/>
</dbReference>
<feature type="transmembrane region" description="Helical" evidence="9">
    <location>
        <begin position="372"/>
        <end position="394"/>
    </location>
</feature>
<dbReference type="Pfam" id="PF00083">
    <property type="entry name" value="Sugar_tr"/>
    <property type="match status" value="1"/>
</dbReference>
<feature type="domain" description="Major facilitator superfamily (MFS) profile" evidence="10">
    <location>
        <begin position="48"/>
        <end position="497"/>
    </location>
</feature>
<gene>
    <name evidence="11" type="ORF">PV10_04436</name>
</gene>
<dbReference type="InterPro" id="IPR050360">
    <property type="entry name" value="MFS_Sugar_Transporters"/>
</dbReference>
<dbReference type="Gene3D" id="1.20.1250.20">
    <property type="entry name" value="MFS general substrate transporter like domains"/>
    <property type="match status" value="1"/>
</dbReference>
<dbReference type="EMBL" id="KN847522">
    <property type="protein sequence ID" value="KIV93201.1"/>
    <property type="molecule type" value="Genomic_DNA"/>
</dbReference>
<organism evidence="11 12">
    <name type="scientific">Exophiala mesophila</name>
    <name type="common">Black yeast-like fungus</name>
    <dbReference type="NCBI Taxonomy" id="212818"/>
    <lineage>
        <taxon>Eukaryota</taxon>
        <taxon>Fungi</taxon>
        <taxon>Dikarya</taxon>
        <taxon>Ascomycota</taxon>
        <taxon>Pezizomycotina</taxon>
        <taxon>Eurotiomycetes</taxon>
        <taxon>Chaetothyriomycetidae</taxon>
        <taxon>Chaetothyriales</taxon>
        <taxon>Herpotrichiellaceae</taxon>
        <taxon>Exophiala</taxon>
    </lineage>
</organism>
<evidence type="ECO:0000256" key="4">
    <source>
        <dbReference type="ARBA" id="ARBA00022692"/>
    </source>
</evidence>
<dbReference type="NCBIfam" id="TIGR00879">
    <property type="entry name" value="SP"/>
    <property type="match status" value="1"/>
</dbReference>
<dbReference type="GeneID" id="27322281"/>
<dbReference type="PANTHER" id="PTHR48022">
    <property type="entry name" value="PLASTIDIC GLUCOSE TRANSPORTER 4"/>
    <property type="match status" value="1"/>
</dbReference>
<evidence type="ECO:0000259" key="10">
    <source>
        <dbReference type="PROSITE" id="PS50850"/>
    </source>
</evidence>
<keyword evidence="6 9" id="KW-0472">Membrane</keyword>
<feature type="transmembrane region" description="Helical" evidence="9">
    <location>
        <begin position="217"/>
        <end position="238"/>
    </location>
</feature>
<feature type="transmembrane region" description="Helical" evidence="9">
    <location>
        <begin position="184"/>
        <end position="205"/>
    </location>
</feature>
<feature type="transmembrane region" description="Helical" evidence="9">
    <location>
        <begin position="126"/>
        <end position="147"/>
    </location>
</feature>